<organism evidence="1 2">
    <name type="scientific">Synechococcus phage syn9</name>
    <dbReference type="NCBI Taxonomy" id="382359"/>
    <lineage>
        <taxon>Viruses</taxon>
        <taxon>Duplodnaviria</taxon>
        <taxon>Heunggongvirae</taxon>
        <taxon>Uroviricota</taxon>
        <taxon>Caudoviricetes</taxon>
        <taxon>Pantevenvirales</taxon>
        <taxon>Kyanoviridae</taxon>
        <taxon>Ormenosvirus</taxon>
        <taxon>Ormenosvirus syn9</taxon>
    </lineage>
</organism>
<dbReference type="GeneID" id="4239159"/>
<dbReference type="RefSeq" id="YP_717732.1">
    <property type="nucleotide sequence ID" value="NC_008296.2"/>
</dbReference>
<sequence>MISQRAQVQSIDAQIRQLKKAIKHSETIEGANLYKLEEVHFMKRSLRTALETRQQIRQIQNGGFGYNV</sequence>
<protein>
    <submittedName>
        <fullName evidence="1">Gp65</fullName>
    </submittedName>
</protein>
<keyword evidence="2" id="KW-1185">Reference proteome</keyword>
<evidence type="ECO:0000313" key="1">
    <source>
        <dbReference type="EMBL" id="ABA47034.1"/>
    </source>
</evidence>
<evidence type="ECO:0000313" key="2">
    <source>
        <dbReference type="Proteomes" id="UP000000909"/>
    </source>
</evidence>
<accession>Q0QZG3</accession>
<name>Q0QZG3_BPSYS</name>
<dbReference type="EMBL" id="DQ149023">
    <property type="protein sequence ID" value="ABA47034.1"/>
    <property type="molecule type" value="Genomic_DNA"/>
</dbReference>
<reference evidence="1 2" key="1">
    <citation type="journal article" date="2007" name="Environ. Microbiol.">
        <title>Genomic and structural analysis of Syn9, a cyanophage infecting marine Prochlorococcus and Synechococcus.</title>
        <authorList>
            <person name="Weigele P.R."/>
            <person name="Pope W.H."/>
            <person name="Pedulla M.L."/>
            <person name="Houtz J.M."/>
            <person name="Smith A.L."/>
            <person name="Conway J.F."/>
            <person name="King J."/>
            <person name="Hatfull G.F."/>
            <person name="Lawrence J.G."/>
            <person name="Hendrix R.W."/>
        </authorList>
    </citation>
    <scope>NUCLEOTIDE SEQUENCE</scope>
</reference>
<dbReference type="Proteomes" id="UP000000909">
    <property type="component" value="Segment"/>
</dbReference>
<organismHost>
    <name type="scientific">Synechococcus</name>
    <dbReference type="NCBI Taxonomy" id="1129"/>
</organismHost>
<proteinExistence type="predicted"/>
<dbReference type="KEGG" id="vg:4239159"/>